<protein>
    <submittedName>
        <fullName evidence="1">Uncharacterized protein</fullName>
    </submittedName>
</protein>
<accession>U1QWQ7</accession>
<dbReference type="AlphaFoldDB" id="U1QWQ7"/>
<dbReference type="Proteomes" id="UP000016536">
    <property type="component" value="Unassembled WGS sequence"/>
</dbReference>
<organism evidence="1 2">
    <name type="scientific">Actinomyces johnsonii F0542</name>
    <dbReference type="NCBI Taxonomy" id="1321818"/>
    <lineage>
        <taxon>Bacteria</taxon>
        <taxon>Bacillati</taxon>
        <taxon>Actinomycetota</taxon>
        <taxon>Actinomycetes</taxon>
        <taxon>Actinomycetales</taxon>
        <taxon>Actinomycetaceae</taxon>
        <taxon>Actinomyces</taxon>
    </lineage>
</organism>
<gene>
    <name evidence="1" type="ORF">HMPREF1979_00068</name>
</gene>
<dbReference type="HOGENOM" id="CLU_3075869_0_0_11"/>
<reference evidence="1 2" key="1">
    <citation type="submission" date="2013-08" db="EMBL/GenBank/DDBJ databases">
        <authorList>
            <person name="Weinstock G."/>
            <person name="Sodergren E."/>
            <person name="Wylie T."/>
            <person name="Fulton L."/>
            <person name="Fulton R."/>
            <person name="Fronick C."/>
            <person name="O'Laughlin M."/>
            <person name="Godfrey J."/>
            <person name="Miner T."/>
            <person name="Herter B."/>
            <person name="Appelbaum E."/>
            <person name="Cordes M."/>
            <person name="Lek S."/>
            <person name="Wollam A."/>
            <person name="Pepin K.H."/>
            <person name="Palsikar V.B."/>
            <person name="Mitreva M."/>
            <person name="Wilson R.K."/>
        </authorList>
    </citation>
    <scope>NUCLEOTIDE SEQUENCE [LARGE SCALE GENOMIC DNA]</scope>
    <source>
        <strain evidence="1 2">F0542</strain>
    </source>
</reference>
<comment type="caution">
    <text evidence="1">The sequence shown here is derived from an EMBL/GenBank/DDBJ whole genome shotgun (WGS) entry which is preliminary data.</text>
</comment>
<dbReference type="EMBL" id="AWSE01000004">
    <property type="protein sequence ID" value="ERH25919.1"/>
    <property type="molecule type" value="Genomic_DNA"/>
</dbReference>
<proteinExistence type="predicted"/>
<sequence>MWNTEFIQVLQITLPDLHRMARHVVHEIQLYIIESALLKFTNNTVAVISRMG</sequence>
<evidence type="ECO:0000313" key="1">
    <source>
        <dbReference type="EMBL" id="ERH25919.1"/>
    </source>
</evidence>
<name>U1QWQ7_9ACTO</name>
<evidence type="ECO:0000313" key="2">
    <source>
        <dbReference type="Proteomes" id="UP000016536"/>
    </source>
</evidence>
<keyword evidence="2" id="KW-1185">Reference proteome</keyword>